<evidence type="ECO:0000313" key="4">
    <source>
        <dbReference type="EMBL" id="SFJ71877.1"/>
    </source>
</evidence>
<dbReference type="InterPro" id="IPR012347">
    <property type="entry name" value="Ferritin-like"/>
</dbReference>
<sequence>MQPINMTQQENPQTNMHVGAVQFNHGGHEVNDMLEILGSTANQLNQYLIHSQFVKDPELKQIMDRQYRFMTDEYNMLVQSFSTGQDPAHGTKRYQMTQNNETITYGLKPSPPKKPMQSMAEINDADIAGHLIGLVKSAASAKTKVALEATNPVVRRVLQDSIPNCIEMAYEIFLWQNKHGHYQVPQFAEQDMQMMLQSYSPATGTPMLSPNGQMPRIQ</sequence>
<dbReference type="InterPro" id="IPR012851">
    <property type="entry name" value="Spore_coat_CotF-like"/>
</dbReference>
<dbReference type="Pfam" id="PF07875">
    <property type="entry name" value="Coat_F"/>
    <property type="match status" value="1"/>
</dbReference>
<name>A0A1I3TQP8_9BACL</name>
<evidence type="ECO:0000256" key="1">
    <source>
        <dbReference type="ARBA" id="ARBA00022969"/>
    </source>
</evidence>
<reference evidence="4 5" key="1">
    <citation type="submission" date="2016-10" db="EMBL/GenBank/DDBJ databases">
        <authorList>
            <person name="de Groot N.N."/>
        </authorList>
    </citation>
    <scope>NUCLEOTIDE SEQUENCE [LARGE SCALE GENOMIC DNA]</scope>
    <source>
        <strain evidence="4 5">DSM 44778</strain>
    </source>
</reference>
<dbReference type="PANTHER" id="PTHR39183">
    <property type="entry name" value="SPORE COAT PROTEIN F-LIKE PROTEIN YHCQ"/>
    <property type="match status" value="1"/>
</dbReference>
<comment type="subcellular location">
    <subcellularLocation>
        <location evidence="2">Spore coat</location>
    </subcellularLocation>
</comment>
<comment type="similarity">
    <text evidence="3">Belongs to the CotF family.</text>
</comment>
<dbReference type="GO" id="GO:0030435">
    <property type="term" value="P:sporulation resulting in formation of a cellular spore"/>
    <property type="evidence" value="ECO:0007669"/>
    <property type="project" value="UniProtKB-KW"/>
</dbReference>
<dbReference type="AlphaFoldDB" id="A0A1I3TQP8"/>
<evidence type="ECO:0000256" key="2">
    <source>
        <dbReference type="ARBA" id="ARBA00024325"/>
    </source>
</evidence>
<evidence type="ECO:0000256" key="3">
    <source>
        <dbReference type="ARBA" id="ARBA00024344"/>
    </source>
</evidence>
<organism evidence="4 5">
    <name type="scientific">Thermoflavimicrobium dichotomicum</name>
    <dbReference type="NCBI Taxonomy" id="46223"/>
    <lineage>
        <taxon>Bacteria</taxon>
        <taxon>Bacillati</taxon>
        <taxon>Bacillota</taxon>
        <taxon>Bacilli</taxon>
        <taxon>Bacillales</taxon>
        <taxon>Thermoactinomycetaceae</taxon>
        <taxon>Thermoflavimicrobium</taxon>
    </lineage>
</organism>
<dbReference type="Gene3D" id="1.20.1260.10">
    <property type="match status" value="1"/>
</dbReference>
<dbReference type="EMBL" id="FORR01000018">
    <property type="protein sequence ID" value="SFJ71877.1"/>
    <property type="molecule type" value="Genomic_DNA"/>
</dbReference>
<keyword evidence="4" id="KW-0946">Virion</keyword>
<proteinExistence type="inferred from homology"/>
<dbReference type="PANTHER" id="PTHR39183:SF1">
    <property type="entry name" value="SPORE COAT PROTEIN F-LIKE PROTEIN YHCQ"/>
    <property type="match status" value="1"/>
</dbReference>
<keyword evidence="5" id="KW-1185">Reference proteome</keyword>
<protein>
    <submittedName>
        <fullName evidence="4">Spore coat protein CotF</fullName>
    </submittedName>
</protein>
<evidence type="ECO:0000313" key="5">
    <source>
        <dbReference type="Proteomes" id="UP000199545"/>
    </source>
</evidence>
<dbReference type="STRING" id="46223.SAMN05421852_11869"/>
<accession>A0A1I3TQP8</accession>
<dbReference type="Proteomes" id="UP000199545">
    <property type="component" value="Unassembled WGS sequence"/>
</dbReference>
<gene>
    <name evidence="4" type="ORF">SAMN05421852_11869</name>
</gene>
<keyword evidence="1" id="KW-0749">Sporulation</keyword>
<keyword evidence="4" id="KW-0167">Capsid protein</keyword>